<dbReference type="EMBL" id="CP054021">
    <property type="protein sequence ID" value="QKK19297.1"/>
    <property type="molecule type" value="Genomic_DNA"/>
</dbReference>
<sequence>MGIYVDDSIALSAGRLAVSLASGVAEVSAAENPVTFAILGGAAALAYSEGLGPSVRNYVAGQLDALDEAKYYATQDYNEKQLAAAVLDRLGISQAPLLDADTLDVYDPYAGLSVSSGFGLPANQVASTDFAADPSSNFTDPANFGFTTLSNTPKSWDYFYTDDWTNGGSDNSDSAPSISGSSSSSEDMGDNYSSDDSDGPSQSSSGGQSSRSTDRQEDYLGGLNIGDYEPPRDATPDVGPPSYDANGNFPEIDDGVGEDDEDPSDDDDDSGDDEPIVLDLDGNGIKLTQQTSSITYFDMAGDGKKHLTAWAAAGDGVLAIDANGDGKIDQKSEIDFTAWDPTAATDMQALRDVFDTNHDGKLDAGDSRFADFKVVVTQADGTQQLKTLSDLGITSIDLISNNQATTQPDGSAISGTATFQRSNGSTGTAADVSLAFDKTGVVTSTSTSHSADGSTVIDTKVSGTDGSLQSERILTTSADARTRTLTTDTDGDGIIDERQTDVITVASDGSRTEVLADFDHGGSILTDRTTTVTSADGKLVTISRDQTGGGFTTQRETDATAANGTLTVTVTDLNADGSEKDQTTTITSADGLTKTKTVDSTGRGIVDATTTDMISVANGGARTEDVSEYAGTGTAGASRIDETVTVTSADGRSKSVTTDLDGDGLTDQLQSNVIVVNTDGTSEATQIVKSADGTLLSKTVTTLTADSLVRSTNTDADGDGAFELTHQDSTVIAADSSRVETVTDKNDDLTLRNRTVTAWSADGRSRTVQTDANGDGGSDSVETIVVAGDGTITDTLSTFNPAGTVLSYETVTTTSADGLSKNIRSDENGDGSFDKQLDTATVINTDGSSTTTVTNWNGDHSVQTGKTITTVSADGKTTIVDTYLGAGSSKDTSERDTTVLNADGSQTHMVVKAAGATSAQIGKTVTVTSADRRNVTTSTYLDQFSSPEQVTISNIAADGSETTSSSTYSADGQHLLQSSLTTTSADRLTTIATTDSDGDGDIDRHSSDVMVLNADGSRVETVSDYAGTAVAAANLTDRRVTTTSANGRQITVQSDLDGDGTFDSVTRDVTSFNPDGSKVEIVSDYAGNGTTLVDRNTITTSHSGYSKVTTLDADGDGLVDTTVTDVTALNADGSTTEVITVEDGSALRSKVVTIEQADGRTKTFDTDANGDGGFDTVEAVTVAADGSTIDSVSTFSPDGTILEKRVVTTTSADGLVKTVETDADGDGDFDSRSVTATTTNADGSSTVTITRSNGNGSTQTGKTVTTIGADGQTLTTDTYIGSDSAVDKTVHEARTRNADGSILDIQDGVAGVNRLKYVHTLTTASADGRSSTSDLSNGIPPTNAQTTVNSVNSDGSQVTIVESYGINNPVAFNEIKTTTVSADGLTKTVKNDFTNSDDTDSYSETIFDGTVLNADGSRTETLRDTNTTGQVIDQVIKTTSTNGDLVTQQWSGNHSWATSALTVRNSDGSTTTTTSAGTALSGSGVTGLVDQEVQTVSANGLTKTTAIALSTKNAKTDTSIQNVDGSKTETVQLSNTVTGHLLRSETTADSADGLSHTESRDSDGDGVADHSETTVTAGNGVKTTTISNFNSDGTLKDRSTTSASANGLETDYSFDSDGDGVIDRRRTDVAVLNPDGSRTETITDLAPDGIAVLDKVTSTTSADGLSKTQLSQLDAAGRVSESQIDTTAVDANGELVESSTTSYQDGSKRSGFVRLTSADGLEIVTDFDHDGDGVIDESQLFNTDAAGNTYQSLDYPTGKSWRTGAADSSADGFVINVDDDGRSTDVTILSPDTPSDPTSAPTDLGDEFISVSAEANGSYSWEAVSTTGSVTAYVRHGIDPDGIDTITWSNVRGLSGSAQIEMTEENLDVAEMQRIYDVVFDRDMQNSEREQLGTYLTQGALNTTQLATDLIASAAFTSNYGTLSNVGFVEVLYQNAYGRNASVSEMQTWLGKLSSGGITRAGLVLAISESAEHQVVGNDHVTTNVTSGKYLHSTDKAAATETVDRLYRVLLGRDPSGSEAATKATAITGGTETQFQVANDILASSAFTTLYGGLSTADLVNQLFLNALGRVPTASEASFWMSALGSGTTKADFAVALAVNQSYLSSTTGSGIDVVGTAGTDILTGGTGDDTIDGAAGNDVILGFAGNDTIVGGAGADTMIGGAGDDTYVVDNAGDVVTENAGEGNDTVKTALASYTLGANVENLVYTGTAAFTGTGNELANAITGGAGADTLDGGAGADTLTGGAGNDTYVVDNAGDVVVEAAGAGTDTIKTTLNSYSLASLANVENLTFTGTGDFIGSGNAAVNVITGAAGNDILDGGAGADTMVGGAGNDIYIVDNTGDVVTEAASAGTDTIETSLAIYSLAALANVENLTYTGTTAFTGTGNASANVITGGAGNDTLDGGAGADTLIGGTGDDIYVVDNAGDVITENAGEGTDTVKTALASYTLAANVENLVYTGTGTSAIFAGTGNALDNVITGGANADTLSGGAGNDTLDGGAGADHLIGGTGDDIYVVDNAGDVVTENAGEGNDTIRTSLATYSLASLANVENLAYTGTAAFTGTGNAVANIITGGSGNDTLDGGAGGDTLTGGAGNDTYIVDDAGDVVVEAAGGGTDIVKTVLASYTLAANVENLTYTGSSAFAGTGNELANAITGGAGADTLAGGAGNDTLDGGAGADTLIGGSGDDTYIVDNAGDVVTENADEGTDTVKTSLTTYTLGADVENLTYTGTAAFTGTGNALDNLITGGTGADHLAGGLGNDTYVVDNAGDVVTENTGEGIDTVRTSLASYTLAANVENLIYTGAAAFAGTGNGLDNMITGGAGADTLTGGAGNDTLDGGVGADKLIGGTGDDTYVVDNASDVVTENAGEGTDTIRTSLATYSLAALANVENLTYTGTAAFTGTGNASANIITGGAGNDTLDGGAGTDTLIGSTGDDTYVVDNAGDIVVENTGEGMDTIKTSLTSYTLGANVENLTFTGTVAFTGTGNELDNVITGGTGADHLIGGLGNDTYVIDNAGDVVTENAGEGNDTVKTALASYTLGANVESLVYTGTAAFAGTGNELANTITGGAVADTLDGGAGADTLTGEAGNDIYVVDNIGDVVVEAASAGTDTIKTTLNSYSLASLVNVENLTFTGSGDFTGSGNAAVNVITGGTGNDILDGGAGADTLVGGAGNDIYIVDNAGDVVTEAASAGTDTIETNLATYSLASLANVENLTFAGTTPFTGTGNASANVITGGAGNDTLDGGAGADTLIGGTGDDIYVVDNAGDIVTENAGEGTDTVKTAQTSYTLGSNVENLVYTGTTVAFAGTGNELDNVITGASGADTLTGGAGNDTLDGGAGADHLIGGTGDDIYVVDNAGDVVTENAGEGNDTVKTALASYTLGANVENLVYTGTAAFTGTGNELANAITGGAGADTLDGGAGADTLTGGAGNDTYVVDNAGDVVVEAAGAGTDTIKTTLNSYSLASLANVENLTFTGTGDFIGSGNAAVNVITGAAGNDILDGGAGADTMVGGAGNDIYIVDNTGDVVTEAASAGTDTIETSLAIYSLAALANVENLTYTGTTAFTGTGNASANVITGGAGNDTLDGGAGADTLIGGTGDDIYVVDNAGDVITENAGEGTDTVKTALASYTLAANVENLVYTGTGTSAIFAGTGNALDNVITGGANADTLSGGAGNDTLDGGAGADHLIGGTGDDIYVVDNAGDVVTENAGEGNDTIRTSLATYSLASLANVENLAYTGTAAFTGTGNAVANIITGGSGNDTLDGGAGGDTLTGGAGNDTYIVDDAGDVVVEAAGGGTDIVKTVLASYTLAANVENLTYTGSSAFAGTGNELANAITGGAGADTLAGGAGNDTLDGGAGADTLIGGSGDDTYIVDNAGDVVTENADEGTDTVKTSLTTYTLGADVENLTYTGTAAFTGTGNALDNLITGGTGADHLAGGLGNDTYVVDNAGDVVTENTGEGIDTVRTSLASYTLAANVENLIYTGAAAFAGTGNGLDNMITGGAGADTLTGGAGNDTLDGGVGADKLIGGTGDDTYVVDNASDVVTENAGEGTDTIRTSLATYSLAALANVENLTYTGTAAFTGTGNASANIITGGAGNDTLDGGAGTDTLIGSTGDDTYVVDNAGDIVVENTGEGMDTIKTSLTSYTLGANVEFLTYTGTAAFTGTGNELSNTLTGGAGADTLVGGGGDDFLDGGAGADHLIGGIGDDDYVVDNVGDVVTENAGEGSDTIFTTLATYSLAGVADVENLTYTGTAAFNGTGNALNNVIRGGDGVNILDGGAGDDTLMGGFGNDTFIVDSLNDVIIENAGAGTDVIKTALASYSLAAISNVENLIYTGAADFMGTGNELANTITGGVGNDVLDGGAGIDTLIGGAGNDTYIVDKAGDVVTEAANAGIDTIKTALASYTLASLTNVENLVYTGSSDFVGTGNASANVISGGSGNDTLDGGAGADTLTGGTGNDIYVVDNIGDIIVENAGEGTDTVKTSLTSYTLGSNVENLTYTGTAAFTGTGNALDNVITGGSGANRLSGGGGDDILIGGAAADTFAYGANGGIDTIVGFTASGTAHDVLAVDSSVFADWAHLLAASTQSGSDMIITADSDDKIILKNVAVASLQPANVQFL</sequence>
<proteinExistence type="predicted"/>
<gene>
    <name evidence="5" type="ORF">FFM53_023815</name>
</gene>
<evidence type="ECO:0000259" key="4">
    <source>
        <dbReference type="Pfam" id="PF13946"/>
    </source>
</evidence>
<feature type="domain" description="DUF4214" evidence="4">
    <location>
        <begin position="2038"/>
        <end position="2098"/>
    </location>
</feature>
<evidence type="ECO:0000256" key="1">
    <source>
        <dbReference type="ARBA" id="ARBA00004613"/>
    </source>
</evidence>
<feature type="compositionally biased region" description="Basic and acidic residues" evidence="3">
    <location>
        <begin position="1555"/>
        <end position="1572"/>
    </location>
</feature>
<accession>A0ABX6PKV4</accession>
<dbReference type="InterPro" id="IPR050557">
    <property type="entry name" value="RTX_toxin/Mannuronan_C5-epim"/>
</dbReference>
<evidence type="ECO:0000313" key="5">
    <source>
        <dbReference type="EMBL" id="QKK19297.1"/>
    </source>
</evidence>
<feature type="compositionally biased region" description="Acidic residues" evidence="3">
    <location>
        <begin position="187"/>
        <end position="198"/>
    </location>
</feature>
<dbReference type="Gene3D" id="1.10.3130.20">
    <property type="entry name" value="Phycobilisome linker domain"/>
    <property type="match status" value="1"/>
</dbReference>
<feature type="region of interest" description="Disordered" evidence="3">
    <location>
        <begin position="1536"/>
        <end position="1615"/>
    </location>
</feature>
<dbReference type="InterPro" id="IPR001343">
    <property type="entry name" value="Hemolysn_Ca-bd"/>
</dbReference>
<dbReference type="PRINTS" id="PR00313">
    <property type="entry name" value="CABNDNGRPT"/>
</dbReference>
<name>A0ABX6PKV4_9HYPH</name>
<dbReference type="PANTHER" id="PTHR38340">
    <property type="entry name" value="S-LAYER PROTEIN"/>
    <property type="match status" value="1"/>
</dbReference>
<evidence type="ECO:0000313" key="6">
    <source>
        <dbReference type="Proteomes" id="UP000305673"/>
    </source>
</evidence>
<dbReference type="InterPro" id="IPR018511">
    <property type="entry name" value="Hemolysin-typ_Ca-bd_CS"/>
</dbReference>
<dbReference type="InterPro" id="IPR038255">
    <property type="entry name" value="PBS_linker_sf"/>
</dbReference>
<dbReference type="Pfam" id="PF00353">
    <property type="entry name" value="HemolysinCabind"/>
    <property type="match status" value="29"/>
</dbReference>
<dbReference type="PROSITE" id="PS00330">
    <property type="entry name" value="HEMOLYSIN_CALCIUM"/>
    <property type="match status" value="26"/>
</dbReference>
<feature type="compositionally biased region" description="Low complexity" evidence="3">
    <location>
        <begin position="168"/>
        <end position="186"/>
    </location>
</feature>
<feature type="compositionally biased region" description="Polar residues" evidence="3">
    <location>
        <begin position="1573"/>
        <end position="1593"/>
    </location>
</feature>
<keyword evidence="2" id="KW-0964">Secreted</keyword>
<feature type="compositionally biased region" description="Polar residues" evidence="3">
    <location>
        <begin position="1536"/>
        <end position="1549"/>
    </location>
</feature>
<feature type="domain" description="DUF4214" evidence="4">
    <location>
        <begin position="1907"/>
        <end position="1974"/>
    </location>
</feature>
<organism evidence="5 6">
    <name type="scientific">Rhizobium indicum</name>
    <dbReference type="NCBI Taxonomy" id="2583231"/>
    <lineage>
        <taxon>Bacteria</taxon>
        <taxon>Pseudomonadati</taxon>
        <taxon>Pseudomonadota</taxon>
        <taxon>Alphaproteobacteria</taxon>
        <taxon>Hyphomicrobiales</taxon>
        <taxon>Rhizobiaceae</taxon>
        <taxon>Rhizobium/Agrobacterium group</taxon>
        <taxon>Rhizobium</taxon>
    </lineage>
</organism>
<evidence type="ECO:0000256" key="2">
    <source>
        <dbReference type="ARBA" id="ARBA00022525"/>
    </source>
</evidence>
<feature type="region of interest" description="Disordered" evidence="3">
    <location>
        <begin position="167"/>
        <end position="279"/>
    </location>
</feature>
<feature type="compositionally biased region" description="Low complexity" evidence="3">
    <location>
        <begin position="199"/>
        <end position="211"/>
    </location>
</feature>
<dbReference type="Pfam" id="PF13946">
    <property type="entry name" value="DUF4214"/>
    <property type="match status" value="2"/>
</dbReference>
<dbReference type="InterPro" id="IPR025282">
    <property type="entry name" value="DUF4214"/>
</dbReference>
<comment type="subcellular location">
    <subcellularLocation>
        <location evidence="1">Secreted</location>
    </subcellularLocation>
</comment>
<dbReference type="SUPFAM" id="SSF51120">
    <property type="entry name" value="beta-Roll"/>
    <property type="match status" value="17"/>
</dbReference>
<protein>
    <submittedName>
        <fullName evidence="5">DUF4214 domain-containing protein</fullName>
    </submittedName>
</protein>
<dbReference type="PANTHER" id="PTHR38340:SF1">
    <property type="entry name" value="S-LAYER PROTEIN"/>
    <property type="match status" value="1"/>
</dbReference>
<dbReference type="Gene3D" id="2.150.10.10">
    <property type="entry name" value="Serralysin-like metalloprotease, C-terminal"/>
    <property type="match status" value="14"/>
</dbReference>
<reference evidence="5 6" key="1">
    <citation type="submission" date="2020-05" db="EMBL/GenBank/DDBJ databases">
        <title>Genome sequences of pea root nodulating Rhizobium spp.</title>
        <authorList>
            <person name="Rahi P."/>
        </authorList>
    </citation>
    <scope>NUCLEOTIDE SEQUENCE [LARGE SCALE GENOMIC DNA]</scope>
    <source>
        <strain evidence="6">JKLM 12A2</strain>
    </source>
</reference>
<dbReference type="Proteomes" id="UP000305673">
    <property type="component" value="Chromosome"/>
</dbReference>
<keyword evidence="6" id="KW-1185">Reference proteome</keyword>
<dbReference type="InterPro" id="IPR011049">
    <property type="entry name" value="Serralysin-like_metalloprot_C"/>
</dbReference>
<evidence type="ECO:0000256" key="3">
    <source>
        <dbReference type="SAM" id="MobiDB-lite"/>
    </source>
</evidence>
<feature type="compositionally biased region" description="Acidic residues" evidence="3">
    <location>
        <begin position="251"/>
        <end position="276"/>
    </location>
</feature>